<protein>
    <submittedName>
        <fullName evidence="1">Uncharacterized protein</fullName>
    </submittedName>
</protein>
<evidence type="ECO:0000313" key="2">
    <source>
        <dbReference type="Proteomes" id="UP000004828"/>
    </source>
</evidence>
<comment type="caution">
    <text evidence="1">The sequence shown here is derived from an EMBL/GenBank/DDBJ whole genome shotgun (WGS) entry which is preliminary data.</text>
</comment>
<gene>
    <name evidence="1" type="ORF">ROSINTL182_07774</name>
</gene>
<organism evidence="1 2">
    <name type="scientific">Roseburia intestinalis L1-82</name>
    <dbReference type="NCBI Taxonomy" id="536231"/>
    <lineage>
        <taxon>Bacteria</taxon>
        <taxon>Bacillati</taxon>
        <taxon>Bacillota</taxon>
        <taxon>Clostridia</taxon>
        <taxon>Lachnospirales</taxon>
        <taxon>Lachnospiraceae</taxon>
        <taxon>Roseburia</taxon>
    </lineage>
</organism>
<reference evidence="1 2" key="1">
    <citation type="submission" date="2009-08" db="EMBL/GenBank/DDBJ databases">
        <authorList>
            <person name="Weinstock G."/>
            <person name="Sodergren E."/>
            <person name="Clifton S."/>
            <person name="Fulton L."/>
            <person name="Fulton B."/>
            <person name="Courtney L."/>
            <person name="Fronick C."/>
            <person name="Harrison M."/>
            <person name="Strong C."/>
            <person name="Farmer C."/>
            <person name="Delahaunty K."/>
            <person name="Markovic C."/>
            <person name="Hall O."/>
            <person name="Minx P."/>
            <person name="Tomlinson C."/>
            <person name="Mitreva M."/>
            <person name="Nelson J."/>
            <person name="Hou S."/>
            <person name="Wollam A."/>
            <person name="Pepin K.H."/>
            <person name="Johnson M."/>
            <person name="Bhonagiri V."/>
            <person name="Nash W.E."/>
            <person name="Warren W."/>
            <person name="Chinwalla A."/>
            <person name="Mardis E.R."/>
            <person name="Wilson R.K."/>
        </authorList>
    </citation>
    <scope>NUCLEOTIDE SEQUENCE [LARGE SCALE GENOMIC DNA]</scope>
    <source>
        <strain evidence="1 2">L1-82</strain>
    </source>
</reference>
<name>C7GCX4_9FIRM</name>
<dbReference type="AlphaFoldDB" id="C7GCX4"/>
<accession>C7GCX4</accession>
<dbReference type="EMBL" id="ABYJ02000141">
    <property type="protein sequence ID" value="EEV00281.1"/>
    <property type="molecule type" value="Genomic_DNA"/>
</dbReference>
<dbReference type="HOGENOM" id="CLU_3276044_0_0_9"/>
<evidence type="ECO:0000313" key="1">
    <source>
        <dbReference type="EMBL" id="EEV00281.1"/>
    </source>
</evidence>
<sequence>MRHGVCLVCRVYAFVALICLTRKCVRDSQRDEADEILTHGS</sequence>
<proteinExistence type="predicted"/>
<dbReference type="Proteomes" id="UP000004828">
    <property type="component" value="Unassembled WGS sequence"/>
</dbReference>